<dbReference type="RefSeq" id="WP_022790753.1">
    <property type="nucleotide sequence ID" value="NZ_UHFX01000003.1"/>
</dbReference>
<evidence type="ECO:0000313" key="2">
    <source>
        <dbReference type="Proteomes" id="UP000255523"/>
    </source>
</evidence>
<dbReference type="EMBL" id="UHFX01000003">
    <property type="protein sequence ID" value="SUO04274.1"/>
    <property type="molecule type" value="Genomic_DNA"/>
</dbReference>
<organism evidence="1 2">
    <name type="scientific">Faecalicoccus pleomorphus</name>
    <dbReference type="NCBI Taxonomy" id="1323"/>
    <lineage>
        <taxon>Bacteria</taxon>
        <taxon>Bacillati</taxon>
        <taxon>Bacillota</taxon>
        <taxon>Erysipelotrichia</taxon>
        <taxon>Erysipelotrichales</taxon>
        <taxon>Erysipelotrichaceae</taxon>
        <taxon>Faecalicoccus</taxon>
    </lineage>
</organism>
<sequence>MRKWIKVLLALAAVAAALTAVLTKLHLDRERKKELDAFLLPEDEDTVVVDVPVKSETAQEENEFLA</sequence>
<dbReference type="GeneID" id="77462148"/>
<dbReference type="Proteomes" id="UP000255523">
    <property type="component" value="Unassembled WGS sequence"/>
</dbReference>
<gene>
    <name evidence="1" type="ORF">NCTC11087_01184</name>
</gene>
<evidence type="ECO:0000313" key="1">
    <source>
        <dbReference type="EMBL" id="SUO04274.1"/>
    </source>
</evidence>
<protein>
    <submittedName>
        <fullName evidence="1">Uncharacterized protein</fullName>
    </submittedName>
</protein>
<accession>A0A380LK47</accession>
<dbReference type="AlphaFoldDB" id="A0A380LK47"/>
<name>A0A380LK47_9FIRM</name>
<proteinExistence type="predicted"/>
<reference evidence="1 2" key="1">
    <citation type="submission" date="2018-06" db="EMBL/GenBank/DDBJ databases">
        <authorList>
            <consortium name="Pathogen Informatics"/>
            <person name="Doyle S."/>
        </authorList>
    </citation>
    <scope>NUCLEOTIDE SEQUENCE [LARGE SCALE GENOMIC DNA]</scope>
    <source>
        <strain evidence="1 2">NCTC11087</strain>
    </source>
</reference>
<keyword evidence="2" id="KW-1185">Reference proteome</keyword>